<dbReference type="Proteomes" id="UP000030889">
    <property type="component" value="Unassembled WGS sequence"/>
</dbReference>
<evidence type="ECO:0000313" key="3">
    <source>
        <dbReference type="EMBL" id="KHE42089.1"/>
    </source>
</evidence>
<dbReference type="EMBL" id="JRGF01000006">
    <property type="protein sequence ID" value="KHE42089.1"/>
    <property type="molecule type" value="Genomic_DNA"/>
</dbReference>
<reference evidence="3 4" key="1">
    <citation type="submission" date="2014-09" db="EMBL/GenBank/DDBJ databases">
        <title>Alistipes sp. 627, sp. nov., a novel member of the family Rikenellaceae isolated from human faeces.</title>
        <authorList>
            <person name="Shkoporov A.N."/>
            <person name="Chaplin A.V."/>
            <person name="Motuzova O.V."/>
            <person name="Kafarskaia L.I."/>
            <person name="Khokhlova E.V."/>
            <person name="Efimov B.A."/>
        </authorList>
    </citation>
    <scope>NUCLEOTIDE SEQUENCE [LARGE SCALE GENOMIC DNA]</scope>
    <source>
        <strain evidence="3 4">627</strain>
    </source>
</reference>
<protein>
    <recommendedName>
        <fullName evidence="5">Protein BatD</fullName>
    </recommendedName>
</protein>
<feature type="chain" id="PRO_5047287901" description="Protein BatD" evidence="2">
    <location>
        <begin position="28"/>
        <end position="608"/>
    </location>
</feature>
<dbReference type="InterPro" id="IPR025738">
    <property type="entry name" value="BatD"/>
</dbReference>
<dbReference type="RefSeq" id="WP_035473185.1">
    <property type="nucleotide sequence ID" value="NZ_JRGF01000006.1"/>
</dbReference>
<name>A0ABR4YIK1_9BACT</name>
<keyword evidence="4" id="KW-1185">Reference proteome</keyword>
<proteinExistence type="predicted"/>
<evidence type="ECO:0000256" key="2">
    <source>
        <dbReference type="SAM" id="SignalP"/>
    </source>
</evidence>
<comment type="caution">
    <text evidence="3">The sequence shown here is derived from an EMBL/GenBank/DDBJ whole genome shotgun (WGS) entry which is preliminary data.</text>
</comment>
<accession>A0ABR4YIK1</accession>
<keyword evidence="1" id="KW-0472">Membrane</keyword>
<evidence type="ECO:0000313" key="4">
    <source>
        <dbReference type="Proteomes" id="UP000030889"/>
    </source>
</evidence>
<dbReference type="PANTHER" id="PTHR40940">
    <property type="entry name" value="PROTEIN BATD-RELATED"/>
    <property type="match status" value="1"/>
</dbReference>
<keyword evidence="2" id="KW-0732">Signal</keyword>
<gene>
    <name evidence="3" type="ORF">LG35_05920</name>
</gene>
<feature type="transmembrane region" description="Helical" evidence="1">
    <location>
        <begin position="462"/>
        <end position="482"/>
    </location>
</feature>
<feature type="signal peptide" evidence="2">
    <location>
        <begin position="1"/>
        <end position="27"/>
    </location>
</feature>
<dbReference type="PANTHER" id="PTHR40940:SF2">
    <property type="entry name" value="BATD"/>
    <property type="match status" value="1"/>
</dbReference>
<keyword evidence="1" id="KW-1133">Transmembrane helix</keyword>
<keyword evidence="1" id="KW-0812">Transmembrane</keyword>
<sequence length="608" mass="66878">MRKYVGKFLLLLVMAALPVAVWGQKVAFEVNAPRVVAVGEIFRIEYVTDSKPQDFKGPQFEGVDVLAGPTLSTSKSVSIVNGNMTQEVRYTYTYVLQCNSEGEFNVSEAVLTVKGKTYSTAPFAVRALTEQAAVSGEQGAGGHSDRPTLAPDDILIRAVVDRKEVYKGEPVRVTYKLYRRVPLNLESAKFPTYNGFWAQQLNVDGYPPQREEFNGKIYDTHVIREDLLFPQQAGSLTVDPLELSVVAQIVMEPRRQSIIDDFFGGPNIQEVRRKVATAPVSITVKELPAGAPSGFSGAVGDFQLETVAPPPEVAANSAFTFGIKISGSGNLPQIQAPKLSLPASFEQYNVKTTESFNNTSGGIYGYRQFEYPVIARVAGEYNLPPIEFTYFNPRLKTYETLSGPSMALTVVPDSTGMGGSVQGAVLSGLSKEDIKILGRDIRFIKLDSPHLRQKGGLFFGSVWYFLCIAAIGGLFAGLLVWLRKVAEERHNSALIKGKRANKVALQRFRAAEEHMKADNQRGFYEEMLKALWGYIGDKLNIPSSNLTKENVREELVKRGVSPEAAQKYIDIIVECEYAQYAPAATGRMTEVYGAGVEMVSRLESIIGK</sequence>
<organism evidence="3 4">
    <name type="scientific">Alistipes inops</name>
    <dbReference type="NCBI Taxonomy" id="1501391"/>
    <lineage>
        <taxon>Bacteria</taxon>
        <taxon>Pseudomonadati</taxon>
        <taxon>Bacteroidota</taxon>
        <taxon>Bacteroidia</taxon>
        <taxon>Bacteroidales</taxon>
        <taxon>Rikenellaceae</taxon>
        <taxon>Alistipes</taxon>
    </lineage>
</organism>
<dbReference type="Pfam" id="PF13584">
    <property type="entry name" value="BatD"/>
    <property type="match status" value="2"/>
</dbReference>
<evidence type="ECO:0008006" key="5">
    <source>
        <dbReference type="Google" id="ProtNLM"/>
    </source>
</evidence>
<evidence type="ECO:0000256" key="1">
    <source>
        <dbReference type="SAM" id="Phobius"/>
    </source>
</evidence>